<dbReference type="GO" id="GO:0006412">
    <property type="term" value="P:translation"/>
    <property type="evidence" value="ECO:0007669"/>
    <property type="project" value="UniProtKB-UniRule"/>
</dbReference>
<keyword evidence="2 5" id="KW-0689">Ribosomal protein</keyword>
<evidence type="ECO:0000256" key="4">
    <source>
        <dbReference type="ARBA" id="ARBA00035259"/>
    </source>
</evidence>
<dbReference type="PATRIC" id="fig|869279.4.peg.536"/>
<name>A0A0P6Y3W1_9CHLR</name>
<comment type="caution">
    <text evidence="8">The sequence shown here is derived from an EMBL/GenBank/DDBJ whole genome shotgun (WGS) entry which is preliminary data.</text>
</comment>
<organism evidence="8 9">
    <name type="scientific">Thermanaerothrix daxensis</name>
    <dbReference type="NCBI Taxonomy" id="869279"/>
    <lineage>
        <taxon>Bacteria</taxon>
        <taxon>Bacillati</taxon>
        <taxon>Chloroflexota</taxon>
        <taxon>Anaerolineae</taxon>
        <taxon>Anaerolineales</taxon>
        <taxon>Anaerolineaceae</taxon>
        <taxon>Thermanaerothrix</taxon>
    </lineage>
</organism>
<reference evidence="8 9" key="1">
    <citation type="submission" date="2015-07" db="EMBL/GenBank/DDBJ databases">
        <title>Whole genome sequence of Thermanaerothrix daxensis DSM 23592.</title>
        <authorList>
            <person name="Hemp J."/>
            <person name="Ward L.M."/>
            <person name="Pace L.A."/>
            <person name="Fischer W.W."/>
        </authorList>
    </citation>
    <scope>NUCLEOTIDE SEQUENCE [LARGE SCALE GENOMIC DNA]</scope>
    <source>
        <strain evidence="8 9">GNS-1</strain>
    </source>
</reference>
<feature type="region of interest" description="Disordered" evidence="7">
    <location>
        <begin position="107"/>
        <end position="132"/>
    </location>
</feature>
<dbReference type="OrthoDB" id="9803965at2"/>
<dbReference type="Proteomes" id="UP000050544">
    <property type="component" value="Unassembled WGS sequence"/>
</dbReference>
<accession>A0A0P6Y3W1</accession>
<dbReference type="GO" id="GO:0003723">
    <property type="term" value="F:RNA binding"/>
    <property type="evidence" value="ECO:0007669"/>
    <property type="project" value="TreeGrafter"/>
</dbReference>
<dbReference type="PANTHER" id="PTHR21569:SF1">
    <property type="entry name" value="SMALL RIBOSOMAL SUBUNIT PROTEIN US9M"/>
    <property type="match status" value="1"/>
</dbReference>
<dbReference type="AlphaFoldDB" id="A0A0P6Y3W1"/>
<evidence type="ECO:0000256" key="5">
    <source>
        <dbReference type="HAMAP-Rule" id="MF_00532"/>
    </source>
</evidence>
<dbReference type="HAMAP" id="MF_00532_B">
    <property type="entry name" value="Ribosomal_uS9_B"/>
    <property type="match status" value="1"/>
</dbReference>
<dbReference type="GO" id="GO:0003735">
    <property type="term" value="F:structural constituent of ribosome"/>
    <property type="evidence" value="ECO:0007669"/>
    <property type="project" value="InterPro"/>
</dbReference>
<dbReference type="InterPro" id="IPR023035">
    <property type="entry name" value="Ribosomal_uS9_bac/plastid"/>
</dbReference>
<dbReference type="RefSeq" id="WP_054520549.1">
    <property type="nucleotide sequence ID" value="NZ_LGKO01000002.1"/>
</dbReference>
<evidence type="ECO:0000256" key="1">
    <source>
        <dbReference type="ARBA" id="ARBA00005251"/>
    </source>
</evidence>
<sequence length="132" mass="14746">MMAVQYYEGVGRRKEATARVRVMSGSGRFVINEKPLEVYFPRLGDVDSILRPLAVTGYDRAGFDITVKVEGGGVTGQADAVRLGLARALAKMNPELVQMLRREGLLTRDPRVKERKKPGLKRARKAPTYTKR</sequence>
<gene>
    <name evidence="5" type="primary">rpsI</name>
    <name evidence="8" type="ORF">SE15_02680</name>
</gene>
<dbReference type="FunFam" id="3.30.230.10:FF:000001">
    <property type="entry name" value="30S ribosomal protein S9"/>
    <property type="match status" value="1"/>
</dbReference>
<feature type="compositionally biased region" description="Basic residues" evidence="7">
    <location>
        <begin position="113"/>
        <end position="132"/>
    </location>
</feature>
<evidence type="ECO:0000256" key="6">
    <source>
        <dbReference type="RuleBase" id="RU003815"/>
    </source>
</evidence>
<dbReference type="PROSITE" id="PS00360">
    <property type="entry name" value="RIBOSOMAL_S9"/>
    <property type="match status" value="1"/>
</dbReference>
<dbReference type="InterPro" id="IPR000754">
    <property type="entry name" value="Ribosomal_uS9"/>
</dbReference>
<proteinExistence type="inferred from homology"/>
<protein>
    <recommendedName>
        <fullName evidence="4 5">Small ribosomal subunit protein uS9</fullName>
    </recommendedName>
</protein>
<dbReference type="Pfam" id="PF00380">
    <property type="entry name" value="Ribosomal_S9"/>
    <property type="match status" value="1"/>
</dbReference>
<dbReference type="NCBIfam" id="NF001099">
    <property type="entry name" value="PRK00132.1"/>
    <property type="match status" value="1"/>
</dbReference>
<dbReference type="STRING" id="869279.SE15_02680"/>
<evidence type="ECO:0000256" key="2">
    <source>
        <dbReference type="ARBA" id="ARBA00022980"/>
    </source>
</evidence>
<dbReference type="InterPro" id="IPR020574">
    <property type="entry name" value="Ribosomal_uS9_CS"/>
</dbReference>
<dbReference type="Gene3D" id="3.30.230.10">
    <property type="match status" value="1"/>
</dbReference>
<dbReference type="SUPFAM" id="SSF54211">
    <property type="entry name" value="Ribosomal protein S5 domain 2-like"/>
    <property type="match status" value="1"/>
</dbReference>
<comment type="similarity">
    <text evidence="1 5 6">Belongs to the universal ribosomal protein uS9 family.</text>
</comment>
<keyword evidence="3 5" id="KW-0687">Ribonucleoprotein</keyword>
<dbReference type="PANTHER" id="PTHR21569">
    <property type="entry name" value="RIBOSOMAL PROTEIN S9"/>
    <property type="match status" value="1"/>
</dbReference>
<evidence type="ECO:0000313" key="8">
    <source>
        <dbReference type="EMBL" id="KPL84105.1"/>
    </source>
</evidence>
<dbReference type="EMBL" id="LGKO01000002">
    <property type="protein sequence ID" value="KPL84105.1"/>
    <property type="molecule type" value="Genomic_DNA"/>
</dbReference>
<evidence type="ECO:0000256" key="3">
    <source>
        <dbReference type="ARBA" id="ARBA00023274"/>
    </source>
</evidence>
<dbReference type="GO" id="GO:0022627">
    <property type="term" value="C:cytosolic small ribosomal subunit"/>
    <property type="evidence" value="ECO:0007669"/>
    <property type="project" value="TreeGrafter"/>
</dbReference>
<keyword evidence="9" id="KW-1185">Reference proteome</keyword>
<dbReference type="InterPro" id="IPR020568">
    <property type="entry name" value="Ribosomal_Su5_D2-typ_SF"/>
</dbReference>
<dbReference type="InterPro" id="IPR014721">
    <property type="entry name" value="Ribsml_uS5_D2-typ_fold_subgr"/>
</dbReference>
<evidence type="ECO:0000313" key="9">
    <source>
        <dbReference type="Proteomes" id="UP000050544"/>
    </source>
</evidence>
<evidence type="ECO:0000256" key="7">
    <source>
        <dbReference type="SAM" id="MobiDB-lite"/>
    </source>
</evidence>